<dbReference type="Pfam" id="PF06254">
    <property type="entry name" value="YdaT_toxin"/>
    <property type="match status" value="1"/>
</dbReference>
<proteinExistence type="predicted"/>
<dbReference type="InterPro" id="IPR037042">
    <property type="entry name" value="YdaT-like_sf"/>
</dbReference>
<dbReference type="Gene3D" id="1.10.3600.10">
    <property type="entry name" value="Putative bacterial toxin ydaT"/>
    <property type="match status" value="1"/>
</dbReference>
<keyword evidence="1" id="KW-0812">Transmembrane</keyword>
<dbReference type="EMBL" id="SZPQ01000070">
    <property type="protein sequence ID" value="TKI02570.1"/>
    <property type="molecule type" value="Genomic_DNA"/>
</dbReference>
<comment type="caution">
    <text evidence="2">The sequence shown here is derived from an EMBL/GenBank/DDBJ whole genome shotgun (WGS) entry which is preliminary data.</text>
</comment>
<feature type="transmembrane region" description="Helical" evidence="1">
    <location>
        <begin position="100"/>
        <end position="120"/>
    </location>
</feature>
<keyword evidence="1" id="KW-0472">Membrane</keyword>
<name>A0ABY2SDL9_9HYPH</name>
<protein>
    <submittedName>
        <fullName evidence="2">tRNA-(Guanine-N1)-methyltransferase</fullName>
    </submittedName>
</protein>
<sequence>MDIEKLKTEVESWAADVGQEHVAIEISRHCFAMGTDSRLHQIEQDGIADWRAINNNRQQIFRWLRGTSHAAQKRVAELAPAMAAALPAERRARLNTEVSMLYLVSIALREFVAAIIAVLLDDRDMSRKLETANMALAAMAPVLQMRTTSA</sequence>
<evidence type="ECO:0000313" key="2">
    <source>
        <dbReference type="EMBL" id="TKI02570.1"/>
    </source>
</evidence>
<keyword evidence="3" id="KW-1185">Reference proteome</keyword>
<keyword evidence="1" id="KW-1133">Transmembrane helix</keyword>
<evidence type="ECO:0000313" key="3">
    <source>
        <dbReference type="Proteomes" id="UP000305202"/>
    </source>
</evidence>
<dbReference type="Proteomes" id="UP000305202">
    <property type="component" value="Unassembled WGS sequence"/>
</dbReference>
<organism evidence="2 3">
    <name type="scientific">Martelella alba</name>
    <dbReference type="NCBI Taxonomy" id="2590451"/>
    <lineage>
        <taxon>Bacteria</taxon>
        <taxon>Pseudomonadati</taxon>
        <taxon>Pseudomonadota</taxon>
        <taxon>Alphaproteobacteria</taxon>
        <taxon>Hyphomicrobiales</taxon>
        <taxon>Aurantimonadaceae</taxon>
        <taxon>Martelella</taxon>
    </lineage>
</organism>
<reference evidence="2 3" key="1">
    <citation type="submission" date="2019-04" db="EMBL/GenBank/DDBJ databases">
        <authorList>
            <person name="Li M."/>
            <person name="Gao C."/>
        </authorList>
    </citation>
    <scope>NUCLEOTIDE SEQUENCE [LARGE SCALE GENOMIC DNA]</scope>
    <source>
        <strain evidence="2 3">BGMRC 2031</strain>
    </source>
</reference>
<dbReference type="RefSeq" id="WP_136992958.1">
    <property type="nucleotide sequence ID" value="NZ_SZPQ01000070.1"/>
</dbReference>
<accession>A0ABY2SDL9</accession>
<evidence type="ECO:0000256" key="1">
    <source>
        <dbReference type="SAM" id="Phobius"/>
    </source>
</evidence>
<dbReference type="InterPro" id="IPR009364">
    <property type="entry name" value="YdaT-like"/>
</dbReference>
<gene>
    <name evidence="2" type="ORF">FCN80_24610</name>
</gene>